<gene>
    <name evidence="1" type="ORF">SAMN02910429_00018</name>
</gene>
<organism evidence="1 2">
    <name type="scientific">Lachnobacterium bovis</name>
    <dbReference type="NCBI Taxonomy" id="140626"/>
    <lineage>
        <taxon>Bacteria</taxon>
        <taxon>Bacillati</taxon>
        <taxon>Bacillota</taxon>
        <taxon>Clostridia</taxon>
        <taxon>Lachnospirales</taxon>
        <taxon>Lachnospiraceae</taxon>
        <taxon>Lachnobacterium</taxon>
    </lineage>
</organism>
<keyword evidence="2" id="KW-1185">Reference proteome</keyword>
<protein>
    <submittedName>
        <fullName evidence="1">Uncharacterized protein</fullName>
    </submittedName>
</protein>
<sequence>MKYYVISISNYGIISNYMLEDLKKLQNVEFLYETYIKATSSNRYIRKIDSIIKNFYYKLIYKKKMINKIIKDNTCSNKEKTVLFTNEALQKIELANLEQLRNAGIKVVMLLIDPMSANYPSVSVAKSLMEQFKFDEIITFDPIDAKEYGFKYQNTLYSTFKFDTKASNEKDLFYLGCVKDRFDMMLNLKNMIKDNQVNVDVKLLGLNQNQINQIGEEYSMNTYLPYDEMLRRMQSSKCILDITQKGQSGVTLRYYEAIVYNKKLLTNNENIKKLPFYDERYMKFYTNLGDIDWDWVKNDDMPNYKYNNEYSPIHIIETLEVNDEKEIS</sequence>
<dbReference type="EMBL" id="FOGW01000004">
    <property type="protein sequence ID" value="SER41232.1"/>
    <property type="molecule type" value="Genomic_DNA"/>
</dbReference>
<dbReference type="Proteomes" id="UP000182471">
    <property type="component" value="Unassembled WGS sequence"/>
</dbReference>
<dbReference type="AlphaFoldDB" id="A0A1H9NZ63"/>
<name>A0A1H9NZ63_9FIRM</name>
<reference evidence="2" key="1">
    <citation type="submission" date="2016-10" db="EMBL/GenBank/DDBJ databases">
        <authorList>
            <person name="Varghese N."/>
            <person name="Submissions S."/>
        </authorList>
    </citation>
    <scope>NUCLEOTIDE SEQUENCE [LARGE SCALE GENOMIC DNA]</scope>
    <source>
        <strain evidence="2">S1b</strain>
    </source>
</reference>
<accession>A0A1H9NZ63</accession>
<evidence type="ECO:0000313" key="2">
    <source>
        <dbReference type="Proteomes" id="UP000182471"/>
    </source>
</evidence>
<proteinExistence type="predicted"/>
<evidence type="ECO:0000313" key="1">
    <source>
        <dbReference type="EMBL" id="SER41232.1"/>
    </source>
</evidence>
<dbReference type="RefSeq" id="WP_027421912.1">
    <property type="nucleotide sequence ID" value="NZ_FOGW01000004.1"/>
</dbReference>